<dbReference type="PANTHER" id="PTHR12532:SF6">
    <property type="entry name" value="TRANSCRIPTIONAL REGULATORY PROTEIN YEBC-RELATED"/>
    <property type="match status" value="1"/>
</dbReference>
<dbReference type="HAMAP" id="MF_00693">
    <property type="entry name" value="Transcrip_reg_TACO1"/>
    <property type="match status" value="1"/>
</dbReference>
<dbReference type="Pfam" id="PF20772">
    <property type="entry name" value="TACO1_YebC_N"/>
    <property type="match status" value="1"/>
</dbReference>
<dbReference type="InterPro" id="IPR048300">
    <property type="entry name" value="TACO1_YebC-like_2nd/3rd_dom"/>
</dbReference>
<evidence type="ECO:0000256" key="5">
    <source>
        <dbReference type="ARBA" id="ARBA00023163"/>
    </source>
</evidence>
<dbReference type="NCBIfam" id="TIGR01033">
    <property type="entry name" value="YebC/PmpR family DNA-binding transcriptional regulator"/>
    <property type="match status" value="1"/>
</dbReference>
<evidence type="ECO:0000313" key="9">
    <source>
        <dbReference type="EMBL" id="RMN90503.1"/>
    </source>
</evidence>
<evidence type="ECO:0000256" key="3">
    <source>
        <dbReference type="ARBA" id="ARBA00023015"/>
    </source>
</evidence>
<dbReference type="GO" id="GO:0005829">
    <property type="term" value="C:cytosol"/>
    <property type="evidence" value="ECO:0007669"/>
    <property type="project" value="TreeGrafter"/>
</dbReference>
<dbReference type="InterPro" id="IPR029072">
    <property type="entry name" value="YebC-like"/>
</dbReference>
<keyword evidence="4 6" id="KW-0238">DNA-binding</keyword>
<evidence type="ECO:0000259" key="8">
    <source>
        <dbReference type="Pfam" id="PF20772"/>
    </source>
</evidence>
<evidence type="ECO:0000256" key="1">
    <source>
        <dbReference type="ARBA" id="ARBA00008724"/>
    </source>
</evidence>
<comment type="subcellular location">
    <subcellularLocation>
        <location evidence="6">Cytoplasm</location>
    </subcellularLocation>
</comment>
<dbReference type="NCBIfam" id="NF001030">
    <property type="entry name" value="PRK00110.1"/>
    <property type="match status" value="1"/>
</dbReference>
<protein>
    <recommendedName>
        <fullName evidence="6">Probable transcriptional regulatory protein ALQ51_100329</fullName>
    </recommendedName>
</protein>
<dbReference type="Gene3D" id="3.30.70.980">
    <property type="match status" value="2"/>
</dbReference>
<dbReference type="Pfam" id="PF01709">
    <property type="entry name" value="Transcrip_reg"/>
    <property type="match status" value="1"/>
</dbReference>
<dbReference type="GO" id="GO:0003677">
    <property type="term" value="F:DNA binding"/>
    <property type="evidence" value="ECO:0007669"/>
    <property type="project" value="UniProtKB-UniRule"/>
</dbReference>
<name>A0A3M3R2P0_PSECA</name>
<dbReference type="Gene3D" id="1.10.10.200">
    <property type="match status" value="1"/>
</dbReference>
<dbReference type="NCBIfam" id="NF009044">
    <property type="entry name" value="PRK12378.1"/>
    <property type="match status" value="1"/>
</dbReference>
<keyword evidence="3 6" id="KW-0805">Transcription regulation</keyword>
<reference evidence="9 10" key="1">
    <citation type="submission" date="2018-08" db="EMBL/GenBank/DDBJ databases">
        <title>Recombination of ecologically and evolutionarily significant loci maintains genetic cohesion in the Pseudomonas syringae species complex.</title>
        <authorList>
            <person name="Dillon M."/>
            <person name="Thakur S."/>
            <person name="Almeida R.N.D."/>
            <person name="Weir B.S."/>
            <person name="Guttman D.S."/>
        </authorList>
    </citation>
    <scope>NUCLEOTIDE SEQUENCE [LARGE SCALE GENOMIC DNA]</scope>
    <source>
        <strain evidence="9 10">ICMP 15203</strain>
    </source>
</reference>
<comment type="similarity">
    <text evidence="1 6">Belongs to the TACO1 family.</text>
</comment>
<organism evidence="9 10">
    <name type="scientific">Pseudomonas cannabina</name>
    <dbReference type="NCBI Taxonomy" id="86840"/>
    <lineage>
        <taxon>Bacteria</taxon>
        <taxon>Pseudomonadati</taxon>
        <taxon>Pseudomonadota</taxon>
        <taxon>Gammaproteobacteria</taxon>
        <taxon>Pseudomonadales</taxon>
        <taxon>Pseudomonadaceae</taxon>
        <taxon>Pseudomonas</taxon>
    </lineage>
</organism>
<dbReference type="FunFam" id="3.30.70.980:FF:000002">
    <property type="entry name" value="Probable transcriptional regulatory protein YebC"/>
    <property type="match status" value="1"/>
</dbReference>
<dbReference type="InterPro" id="IPR049083">
    <property type="entry name" value="TACO1_YebC_N"/>
</dbReference>
<feature type="domain" description="TACO1/YebC-like N-terminal" evidence="8">
    <location>
        <begin position="39"/>
        <end position="109"/>
    </location>
</feature>
<evidence type="ECO:0000256" key="4">
    <source>
        <dbReference type="ARBA" id="ARBA00023125"/>
    </source>
</evidence>
<evidence type="ECO:0000256" key="6">
    <source>
        <dbReference type="HAMAP-Rule" id="MF_00693"/>
    </source>
</evidence>
<dbReference type="AlphaFoldDB" id="A0A3M3R2P0"/>
<evidence type="ECO:0000256" key="2">
    <source>
        <dbReference type="ARBA" id="ARBA00022490"/>
    </source>
</evidence>
<dbReference type="PANTHER" id="PTHR12532">
    <property type="entry name" value="TRANSLATIONAL ACTIVATOR OF CYTOCHROME C OXIDASE 1"/>
    <property type="match status" value="1"/>
</dbReference>
<dbReference type="GO" id="GO:0006355">
    <property type="term" value="P:regulation of DNA-templated transcription"/>
    <property type="evidence" value="ECO:0007669"/>
    <property type="project" value="UniProtKB-UniRule"/>
</dbReference>
<gene>
    <name evidence="9" type="ORF">ALQ51_100329</name>
</gene>
<keyword evidence="2 6" id="KW-0963">Cytoplasm</keyword>
<dbReference type="InterPro" id="IPR002876">
    <property type="entry name" value="Transcrip_reg_TACO1-like"/>
</dbReference>
<feature type="domain" description="TACO1/YebC-like second and third" evidence="7">
    <location>
        <begin position="117"/>
        <end position="271"/>
    </location>
</feature>
<keyword evidence="5 6" id="KW-0804">Transcription</keyword>
<dbReference type="InterPro" id="IPR017856">
    <property type="entry name" value="Integrase-like_N"/>
</dbReference>
<sequence length="282" mass="30485">MSDTPCIYSLLSEAFCHAGHRRKVKVFQKNPERKMAGHSKWANIKHRKERQDAKKGKIFTKWIRELTVAARQGGGDPGSNPRLRLALDKALGANMTRDTIDRAVARGVGASDGDDVEELGYEGYGPGGVAVMVETMTDNRNRTAAAVRHAFTKCGGNLGTDGSVAYLFDRKGQISFAAGVDEDALIEAAMEADADDVVTNEDGSIDVFTSFSGFYAVRNALEAAGFNAADAEIVMLSTTSAVLDLETAEKVLKLIDMLEDLDDVQNVYSNAEIPDEVMEQLG</sequence>
<accession>A0A3M3R2P0</accession>
<comment type="caution">
    <text evidence="9">The sequence shown here is derived from an EMBL/GenBank/DDBJ whole genome shotgun (WGS) entry which is preliminary data.</text>
</comment>
<dbReference type="SUPFAM" id="SSF75625">
    <property type="entry name" value="YebC-like"/>
    <property type="match status" value="1"/>
</dbReference>
<evidence type="ECO:0000313" key="10">
    <source>
        <dbReference type="Proteomes" id="UP000270524"/>
    </source>
</evidence>
<dbReference type="InterPro" id="IPR026564">
    <property type="entry name" value="Transcrip_reg_TACO1-like_dom3"/>
</dbReference>
<dbReference type="FunFam" id="1.10.10.200:FF:000001">
    <property type="entry name" value="Probable transcriptional regulatory protein YebC"/>
    <property type="match status" value="1"/>
</dbReference>
<proteinExistence type="inferred from homology"/>
<dbReference type="EMBL" id="RBPJ01000250">
    <property type="protein sequence ID" value="RMN90503.1"/>
    <property type="molecule type" value="Genomic_DNA"/>
</dbReference>
<evidence type="ECO:0000259" key="7">
    <source>
        <dbReference type="Pfam" id="PF01709"/>
    </source>
</evidence>
<dbReference type="Proteomes" id="UP000270524">
    <property type="component" value="Unassembled WGS sequence"/>
</dbReference>